<accession>A0A6N7C0N7</accession>
<dbReference type="Proteomes" id="UP000471465">
    <property type="component" value="Unassembled WGS sequence"/>
</dbReference>
<dbReference type="InterPro" id="IPR036844">
    <property type="entry name" value="Hint_dom_sf"/>
</dbReference>
<evidence type="ECO:0000313" key="2">
    <source>
        <dbReference type="Proteomes" id="UP000471465"/>
    </source>
</evidence>
<gene>
    <name evidence="1" type="ORF">FQV37_2716</name>
</gene>
<organism evidence="1 2">
    <name type="scientific">Psychrobacter nivimaris</name>
    <dbReference type="NCBI Taxonomy" id="281738"/>
    <lineage>
        <taxon>Bacteria</taxon>
        <taxon>Pseudomonadati</taxon>
        <taxon>Pseudomonadota</taxon>
        <taxon>Gammaproteobacteria</taxon>
        <taxon>Moraxellales</taxon>
        <taxon>Moraxellaceae</taxon>
        <taxon>Psychrobacter</taxon>
    </lineage>
</organism>
<reference evidence="1 2" key="1">
    <citation type="submission" date="2019-09" db="EMBL/GenBank/DDBJ databases">
        <title>Draft genome sequence of Psychrobacter nivimaris LAMA 639, in search for biotechnological relevant genes.</title>
        <authorList>
            <person name="Lima A.O.S."/>
            <person name="Staloch B.E.K."/>
            <person name="Freitas R.C."/>
            <person name="Niero H."/>
            <person name="Silva M.A.C."/>
        </authorList>
    </citation>
    <scope>NUCLEOTIDE SEQUENCE [LARGE SCALE GENOMIC DNA]</scope>
    <source>
        <strain evidence="1 2">LAMA 639</strain>
    </source>
</reference>
<dbReference type="AlphaFoldDB" id="A0A6N7C0N7"/>
<comment type="caution">
    <text evidence="1">The sequence shown here is derived from an EMBL/GenBank/DDBJ whole genome shotgun (WGS) entry which is preliminary data.</text>
</comment>
<name>A0A6N7C0N7_9GAMM</name>
<keyword evidence="2" id="KW-1185">Reference proteome</keyword>
<dbReference type="RefSeq" id="WP_160021330.1">
    <property type="nucleotide sequence ID" value="NZ_VZIZ01000007.1"/>
</dbReference>
<proteinExistence type="predicted"/>
<dbReference type="EMBL" id="VZIZ01000007">
    <property type="protein sequence ID" value="KAF0569689.1"/>
    <property type="molecule type" value="Genomic_DNA"/>
</dbReference>
<sequence length="283" mass="32796">MNNTGFVAGTLIHTDKGLVPIQDVKVGDLVLSKPVLSKPEDGSGDIEYKPVVKTFVHEDKAVWIVRLERNHTSPYRLKPGDENFDIQNYLLADEKIQSASRFSSFLATPNHPVWVVGAMENPQEDIEFYDQPYFKRVDELQQYEIAVNTDGVMYTVERVQPTYQIAHEDLESNPNYFWYQKHYHEDYYDDYVQDAEAHMLDYSEVEYKGMGYVNDISFYQEKGYLGQHIEDNGGTMRMFNQLTNAQGEHILYQATVYNFEVVDNHTYFIGRAGLWVHDASSNN</sequence>
<protein>
    <submittedName>
        <fullName evidence="1">Transcription-repair coupling factor</fullName>
    </submittedName>
</protein>
<dbReference type="Gene3D" id="2.170.16.10">
    <property type="entry name" value="Hedgehog/Intein (Hint) domain"/>
    <property type="match status" value="2"/>
</dbReference>
<evidence type="ECO:0000313" key="1">
    <source>
        <dbReference type="EMBL" id="KAF0569689.1"/>
    </source>
</evidence>
<dbReference type="SUPFAM" id="SSF51294">
    <property type="entry name" value="Hedgehog/intein (Hint) domain"/>
    <property type="match status" value="1"/>
</dbReference>